<reference evidence="18 19" key="1">
    <citation type="submission" date="2019-01" db="EMBL/GenBank/DDBJ databases">
        <title>Insights into ecological role of a new deltaproteobacterial order Candidatus Sinidesulfobacterales (Sva0485) by metagenomics and metatranscriptomics.</title>
        <authorList>
            <person name="Tan S."/>
            <person name="Liu J."/>
            <person name="Fang Y."/>
            <person name="Hedlund B."/>
            <person name="Lian Z.-H."/>
            <person name="Huang L.-Y."/>
            <person name="Li J.-T."/>
            <person name="Huang L.-N."/>
            <person name="Li W.-J."/>
            <person name="Jiang H.-C."/>
            <person name="Dong H.-L."/>
            <person name="Shu W.-S."/>
        </authorList>
    </citation>
    <scope>NUCLEOTIDE SEQUENCE [LARGE SCALE GENOMIC DNA]</scope>
    <source>
        <strain evidence="18">AP4</strain>
    </source>
</reference>
<dbReference type="GO" id="GO:0071555">
    <property type="term" value="P:cell wall organization"/>
    <property type="evidence" value="ECO:0007669"/>
    <property type="project" value="UniProtKB-KW"/>
</dbReference>
<keyword evidence="6 14" id="KW-0132">Cell division</keyword>
<dbReference type="InterPro" id="IPR050061">
    <property type="entry name" value="MurCDEF_pg_biosynth"/>
</dbReference>
<keyword evidence="11 14" id="KW-0131">Cell cycle</keyword>
<proteinExistence type="inferred from homology"/>
<comment type="caution">
    <text evidence="18">The sequence shown here is derived from an EMBL/GenBank/DDBJ whole genome shotgun (WGS) entry which is preliminary data.</text>
</comment>
<dbReference type="SUPFAM" id="SSF53244">
    <property type="entry name" value="MurD-like peptide ligases, peptide-binding domain"/>
    <property type="match status" value="1"/>
</dbReference>
<dbReference type="NCBIfam" id="TIGR01082">
    <property type="entry name" value="murC"/>
    <property type="match status" value="1"/>
</dbReference>
<dbReference type="InterPro" id="IPR005758">
    <property type="entry name" value="UDP-N-AcMur_Ala_ligase_MurC"/>
</dbReference>
<comment type="similarity">
    <text evidence="14">Belongs to the MurCDEF family.</text>
</comment>
<evidence type="ECO:0000256" key="3">
    <source>
        <dbReference type="ARBA" id="ARBA00012211"/>
    </source>
</evidence>
<keyword evidence="12 14" id="KW-0961">Cell wall biogenesis/degradation</keyword>
<dbReference type="Pfam" id="PF02875">
    <property type="entry name" value="Mur_ligase_C"/>
    <property type="match status" value="1"/>
</dbReference>
<protein>
    <recommendedName>
        <fullName evidence="3 14">UDP-N-acetylmuramate--L-alanine ligase</fullName>
        <ecNumber evidence="3 14">6.3.2.8</ecNumber>
    </recommendedName>
    <alternativeName>
        <fullName evidence="14">UDP-N-acetylmuramoyl-L-alanine synthetase</fullName>
    </alternativeName>
</protein>
<dbReference type="GO" id="GO:0008360">
    <property type="term" value="P:regulation of cell shape"/>
    <property type="evidence" value="ECO:0007669"/>
    <property type="project" value="UniProtKB-KW"/>
</dbReference>
<dbReference type="PANTHER" id="PTHR43445:SF3">
    <property type="entry name" value="UDP-N-ACETYLMURAMATE--L-ALANINE LIGASE"/>
    <property type="match status" value="1"/>
</dbReference>
<evidence type="ECO:0000256" key="5">
    <source>
        <dbReference type="ARBA" id="ARBA00022598"/>
    </source>
</evidence>
<dbReference type="PANTHER" id="PTHR43445">
    <property type="entry name" value="UDP-N-ACETYLMURAMATE--L-ALANINE LIGASE-RELATED"/>
    <property type="match status" value="1"/>
</dbReference>
<dbReference type="InterPro" id="IPR004101">
    <property type="entry name" value="Mur_ligase_C"/>
</dbReference>
<dbReference type="AlphaFoldDB" id="A0A520X5R7"/>
<evidence type="ECO:0000259" key="15">
    <source>
        <dbReference type="Pfam" id="PF01225"/>
    </source>
</evidence>
<keyword evidence="8 14" id="KW-0067">ATP-binding</keyword>
<feature type="binding site" evidence="14">
    <location>
        <begin position="112"/>
        <end position="118"/>
    </location>
    <ligand>
        <name>ATP</name>
        <dbReference type="ChEBI" id="CHEBI:30616"/>
    </ligand>
</feature>
<comment type="catalytic activity">
    <reaction evidence="13 14">
        <text>UDP-N-acetyl-alpha-D-muramate + L-alanine + ATP = UDP-N-acetyl-alpha-D-muramoyl-L-alanine + ADP + phosphate + H(+)</text>
        <dbReference type="Rhea" id="RHEA:23372"/>
        <dbReference type="ChEBI" id="CHEBI:15378"/>
        <dbReference type="ChEBI" id="CHEBI:30616"/>
        <dbReference type="ChEBI" id="CHEBI:43474"/>
        <dbReference type="ChEBI" id="CHEBI:57972"/>
        <dbReference type="ChEBI" id="CHEBI:70757"/>
        <dbReference type="ChEBI" id="CHEBI:83898"/>
        <dbReference type="ChEBI" id="CHEBI:456216"/>
        <dbReference type="EC" id="6.3.2.8"/>
    </reaction>
</comment>
<dbReference type="GO" id="GO:0051301">
    <property type="term" value="P:cell division"/>
    <property type="evidence" value="ECO:0007669"/>
    <property type="project" value="UniProtKB-KW"/>
</dbReference>
<evidence type="ECO:0000259" key="16">
    <source>
        <dbReference type="Pfam" id="PF02875"/>
    </source>
</evidence>
<accession>A0A520X5R7</accession>
<dbReference type="InterPro" id="IPR036615">
    <property type="entry name" value="Mur_ligase_C_dom_sf"/>
</dbReference>
<dbReference type="InterPro" id="IPR013221">
    <property type="entry name" value="Mur_ligase_cen"/>
</dbReference>
<evidence type="ECO:0000259" key="17">
    <source>
        <dbReference type="Pfam" id="PF08245"/>
    </source>
</evidence>
<feature type="domain" description="Mur ligase N-terminal catalytic" evidence="15">
    <location>
        <begin position="7"/>
        <end position="104"/>
    </location>
</feature>
<evidence type="ECO:0000256" key="10">
    <source>
        <dbReference type="ARBA" id="ARBA00022984"/>
    </source>
</evidence>
<feature type="domain" description="Mur ligase central" evidence="17">
    <location>
        <begin position="110"/>
        <end position="289"/>
    </location>
</feature>
<evidence type="ECO:0000313" key="18">
    <source>
        <dbReference type="EMBL" id="RZV36502.1"/>
    </source>
</evidence>
<keyword evidence="9 14" id="KW-0133">Cell shape</keyword>
<evidence type="ECO:0000256" key="13">
    <source>
        <dbReference type="ARBA" id="ARBA00047833"/>
    </source>
</evidence>
<gene>
    <name evidence="14" type="primary">murC</name>
    <name evidence="18" type="ORF">EVJ48_10335</name>
</gene>
<dbReference type="SUPFAM" id="SSF53623">
    <property type="entry name" value="MurD-like peptide ligases, catalytic domain"/>
    <property type="match status" value="1"/>
</dbReference>
<evidence type="ECO:0000256" key="11">
    <source>
        <dbReference type="ARBA" id="ARBA00023306"/>
    </source>
</evidence>
<dbReference type="GO" id="GO:0008763">
    <property type="term" value="F:UDP-N-acetylmuramate-L-alanine ligase activity"/>
    <property type="evidence" value="ECO:0007669"/>
    <property type="project" value="UniProtKB-UniRule"/>
</dbReference>
<keyword evidence="10 14" id="KW-0573">Peptidoglycan synthesis</keyword>
<dbReference type="Gene3D" id="3.40.1190.10">
    <property type="entry name" value="Mur-like, catalytic domain"/>
    <property type="match status" value="1"/>
</dbReference>
<keyword evidence="5 14" id="KW-0436">Ligase</keyword>
<dbReference type="Pfam" id="PF08245">
    <property type="entry name" value="Mur_ligase_M"/>
    <property type="match status" value="1"/>
</dbReference>
<evidence type="ECO:0000256" key="7">
    <source>
        <dbReference type="ARBA" id="ARBA00022741"/>
    </source>
</evidence>
<sequence length="477" mass="52382">MKNGVKKIHLIGIGGSGMSGIAEVLINLGYSVTGSDIEYSQTIEKIESIGGKIFIGHNPENIKDAEVVVYSTAISEANPELNEAKNRKLTVLRRAEMLSELLSLKKGIAIAGSHGKTTTTSMISSILGEAGVDPTFVVGGKIFGLGMHSKVGKGEYMVVEADESDGSFLKLKPDYCVVTNIDYEHLCHYGNIENLKQSFADFINNIPFFGFAVLCADNPLLSSLFPVINKKYFTYGIEQKADYYALNISLEKNASSFDAYSGVKMIGKFKLSVPGIHNVLNALSAIAAAKELGIKTEFIAKALESFHGVERRFQIKKSNERLIIVDDYAHHPVEIAATLKAAKNWNRQIVAVFQPHRYSRMKDLMDDFVNSLKIADSVIITDVYSAGEIAIEGISSMALSEKMKNNGYKNVYYVPNRKDIKSNLKNMLKGGEMVIFLGAGDITKTCDEFVHSRLNKTRTLKTVSTAGAGNLKERINY</sequence>
<evidence type="ECO:0000256" key="6">
    <source>
        <dbReference type="ARBA" id="ARBA00022618"/>
    </source>
</evidence>
<evidence type="ECO:0000256" key="4">
    <source>
        <dbReference type="ARBA" id="ARBA00022490"/>
    </source>
</evidence>
<comment type="function">
    <text evidence="14">Cell wall formation.</text>
</comment>
<feature type="domain" description="Mur ligase C-terminal" evidence="16">
    <location>
        <begin position="311"/>
        <end position="440"/>
    </location>
</feature>
<comment type="subcellular location">
    <subcellularLocation>
        <location evidence="1 14">Cytoplasm</location>
    </subcellularLocation>
</comment>
<evidence type="ECO:0000313" key="19">
    <source>
        <dbReference type="Proteomes" id="UP000322454"/>
    </source>
</evidence>
<dbReference type="EMBL" id="SHMQ01000065">
    <property type="protein sequence ID" value="RZV36502.1"/>
    <property type="molecule type" value="Genomic_DNA"/>
</dbReference>
<dbReference type="Gene3D" id="3.90.190.20">
    <property type="entry name" value="Mur ligase, C-terminal domain"/>
    <property type="match status" value="1"/>
</dbReference>
<dbReference type="Proteomes" id="UP000322454">
    <property type="component" value="Unassembled WGS sequence"/>
</dbReference>
<keyword evidence="7 14" id="KW-0547">Nucleotide-binding</keyword>
<dbReference type="InterPro" id="IPR000713">
    <property type="entry name" value="Mur_ligase_N"/>
</dbReference>
<evidence type="ECO:0000256" key="12">
    <source>
        <dbReference type="ARBA" id="ARBA00023316"/>
    </source>
</evidence>
<comment type="pathway">
    <text evidence="2 14">Cell wall biogenesis; peptidoglycan biosynthesis.</text>
</comment>
<dbReference type="SUPFAM" id="SSF51984">
    <property type="entry name" value="MurCD N-terminal domain"/>
    <property type="match status" value="1"/>
</dbReference>
<dbReference type="Gene3D" id="3.40.50.720">
    <property type="entry name" value="NAD(P)-binding Rossmann-like Domain"/>
    <property type="match status" value="1"/>
</dbReference>
<dbReference type="InterPro" id="IPR036565">
    <property type="entry name" value="Mur-like_cat_sf"/>
</dbReference>
<dbReference type="GO" id="GO:0005737">
    <property type="term" value="C:cytoplasm"/>
    <property type="evidence" value="ECO:0007669"/>
    <property type="project" value="UniProtKB-SubCell"/>
</dbReference>
<evidence type="ECO:0000256" key="1">
    <source>
        <dbReference type="ARBA" id="ARBA00004496"/>
    </source>
</evidence>
<evidence type="ECO:0000256" key="9">
    <source>
        <dbReference type="ARBA" id="ARBA00022960"/>
    </source>
</evidence>
<organism evidence="18 19">
    <name type="scientific">Candidatus Acidulodesulfobacterium acidiphilum</name>
    <dbReference type="NCBI Taxonomy" id="2597224"/>
    <lineage>
        <taxon>Bacteria</taxon>
        <taxon>Deltaproteobacteria</taxon>
        <taxon>Candidatus Acidulodesulfobacterales</taxon>
        <taxon>Candidatus Acidulodesulfobacterium</taxon>
    </lineage>
</organism>
<keyword evidence="4 14" id="KW-0963">Cytoplasm</keyword>
<evidence type="ECO:0000256" key="8">
    <source>
        <dbReference type="ARBA" id="ARBA00022840"/>
    </source>
</evidence>
<dbReference type="UniPathway" id="UPA00219"/>
<dbReference type="HAMAP" id="MF_00046">
    <property type="entry name" value="MurC"/>
    <property type="match status" value="1"/>
</dbReference>
<evidence type="ECO:0000256" key="14">
    <source>
        <dbReference type="HAMAP-Rule" id="MF_00046"/>
    </source>
</evidence>
<evidence type="ECO:0000256" key="2">
    <source>
        <dbReference type="ARBA" id="ARBA00004752"/>
    </source>
</evidence>
<dbReference type="GO" id="GO:0009252">
    <property type="term" value="P:peptidoglycan biosynthetic process"/>
    <property type="evidence" value="ECO:0007669"/>
    <property type="project" value="UniProtKB-UniRule"/>
</dbReference>
<dbReference type="EC" id="6.3.2.8" evidence="3 14"/>
<dbReference type="GO" id="GO:0005524">
    <property type="term" value="F:ATP binding"/>
    <property type="evidence" value="ECO:0007669"/>
    <property type="project" value="UniProtKB-UniRule"/>
</dbReference>
<dbReference type="Pfam" id="PF01225">
    <property type="entry name" value="Mur_ligase"/>
    <property type="match status" value="1"/>
</dbReference>
<name>A0A520X5R7_9DELT</name>